<evidence type="ECO:0000256" key="2">
    <source>
        <dbReference type="ARBA" id="ARBA00002704"/>
    </source>
</evidence>
<dbReference type="InterPro" id="IPR023416">
    <property type="entry name" value="Transthyretin/HIU_hydrolase_d"/>
</dbReference>
<dbReference type="InterPro" id="IPR036817">
    <property type="entry name" value="Transthyretin/HIU_hydrolase_sf"/>
</dbReference>
<feature type="domain" description="Transthyretin/hydroxyisourate hydrolase" evidence="9">
    <location>
        <begin position="4"/>
        <end position="107"/>
    </location>
</feature>
<dbReference type="SUPFAM" id="SSF49472">
    <property type="entry name" value="Transthyretin (synonym: prealbumin)"/>
    <property type="match status" value="1"/>
</dbReference>
<dbReference type="Gene3D" id="2.60.40.180">
    <property type="entry name" value="Transthyretin/hydroxyisourate hydrolase domain"/>
    <property type="match status" value="1"/>
</dbReference>
<organism evidence="10 11">
    <name type="scientific">Nocardioides donggukensis</name>
    <dbReference type="NCBI Taxonomy" id="2774019"/>
    <lineage>
        <taxon>Bacteria</taxon>
        <taxon>Bacillati</taxon>
        <taxon>Actinomycetota</taxon>
        <taxon>Actinomycetes</taxon>
        <taxon>Propionibacteriales</taxon>
        <taxon>Nocardioidaceae</taxon>
        <taxon>Nocardioides</taxon>
    </lineage>
</organism>
<dbReference type="PROSITE" id="PS00768">
    <property type="entry name" value="TRANSTHYRETIN_1"/>
    <property type="match status" value="1"/>
</dbReference>
<protein>
    <recommendedName>
        <fullName evidence="8">5-hydroxyisourate hydrolase</fullName>
        <shortName evidence="8">HIU hydrolase</shortName>
        <shortName evidence="8">HIUHase</shortName>
        <ecNumber evidence="8">3.5.2.17</ecNumber>
    </recommendedName>
</protein>
<dbReference type="RefSeq" id="WP_192144356.1">
    <property type="nucleotide sequence ID" value="NZ_JACYXZ010000005.1"/>
</dbReference>
<comment type="subunit">
    <text evidence="4 8">Homotetramer.</text>
</comment>
<dbReference type="EMBL" id="JACYXZ010000005">
    <property type="protein sequence ID" value="MBD8871012.1"/>
    <property type="molecule type" value="Genomic_DNA"/>
</dbReference>
<gene>
    <name evidence="10" type="primary">uraH</name>
    <name evidence="10" type="ORF">IE331_15410</name>
</gene>
<accession>A0A927K646</accession>
<dbReference type="InterPro" id="IPR014306">
    <property type="entry name" value="Hydroxyisourate_hydrolase"/>
</dbReference>
<evidence type="ECO:0000256" key="1">
    <source>
        <dbReference type="ARBA" id="ARBA00001043"/>
    </source>
</evidence>
<evidence type="ECO:0000256" key="8">
    <source>
        <dbReference type="RuleBase" id="RU361270"/>
    </source>
</evidence>
<comment type="similarity">
    <text evidence="3 8">Belongs to the transthyretin family. 5-hydroxyisourate hydrolase subfamily.</text>
</comment>
<dbReference type="EC" id="3.5.2.17" evidence="8"/>
<dbReference type="PRINTS" id="PR00189">
    <property type="entry name" value="TRNSTHYRETIN"/>
</dbReference>
<evidence type="ECO:0000256" key="4">
    <source>
        <dbReference type="ARBA" id="ARBA00011881"/>
    </source>
</evidence>
<evidence type="ECO:0000313" key="10">
    <source>
        <dbReference type="EMBL" id="MBD8871012.1"/>
    </source>
</evidence>
<evidence type="ECO:0000256" key="5">
    <source>
        <dbReference type="ARBA" id="ARBA00022631"/>
    </source>
</evidence>
<comment type="catalytic activity">
    <reaction evidence="1 8">
        <text>5-hydroxyisourate + H2O = 5-hydroxy-2-oxo-4-ureido-2,5-dihydro-1H-imidazole-5-carboxylate + H(+)</text>
        <dbReference type="Rhea" id="RHEA:23736"/>
        <dbReference type="ChEBI" id="CHEBI:15377"/>
        <dbReference type="ChEBI" id="CHEBI:15378"/>
        <dbReference type="ChEBI" id="CHEBI:18072"/>
        <dbReference type="ChEBI" id="CHEBI:58639"/>
        <dbReference type="EC" id="3.5.2.17"/>
    </reaction>
</comment>
<proteinExistence type="inferred from homology"/>
<dbReference type="PANTHER" id="PTHR10395:SF7">
    <property type="entry name" value="5-HYDROXYISOURATE HYDROLASE"/>
    <property type="match status" value="1"/>
</dbReference>
<reference evidence="10" key="1">
    <citation type="submission" date="2020-09" db="EMBL/GenBank/DDBJ databases">
        <title>Nocardioides sp. strain MJB4 16S ribosomal RNA gene Genome sequencing and assembly.</title>
        <authorList>
            <person name="Kim I."/>
        </authorList>
    </citation>
    <scope>NUCLEOTIDE SEQUENCE</scope>
    <source>
        <strain evidence="10">MJB4</strain>
    </source>
</reference>
<feature type="binding site" evidence="7">
    <location>
        <position position="105"/>
    </location>
    <ligand>
        <name>substrate</name>
    </ligand>
</feature>
<comment type="function">
    <text evidence="2">Catalyzes the hydrolysis of 5-hydroxyisourate (HIU) to 2-oxo-4-hydroxy-4-carboxy-5-ureidoimidazoline (OHCU).</text>
</comment>
<evidence type="ECO:0000313" key="11">
    <source>
        <dbReference type="Proteomes" id="UP000616839"/>
    </source>
</evidence>
<name>A0A927K646_9ACTN</name>
<evidence type="ECO:0000259" key="9">
    <source>
        <dbReference type="Pfam" id="PF00576"/>
    </source>
</evidence>
<dbReference type="InterPro" id="IPR000895">
    <property type="entry name" value="Transthyretin/HIU_hydrolase"/>
</dbReference>
<dbReference type="Proteomes" id="UP000616839">
    <property type="component" value="Unassembled WGS sequence"/>
</dbReference>
<sequence>MASLSTHVLDTTTGRPAAGLAVRLTGTDGEELGSGATDADGRIGSLGPTELQAGDYVLRFDTGAWFSAAGSTGFYPEVVVVFTVAEGGGHHHVPLLLSPFGYSTYRGS</sequence>
<evidence type="ECO:0000256" key="7">
    <source>
        <dbReference type="PIRSR" id="PIRSR600895-51"/>
    </source>
</evidence>
<feature type="binding site" evidence="7">
    <location>
        <position position="42"/>
    </location>
    <ligand>
        <name>substrate</name>
    </ligand>
</feature>
<dbReference type="GO" id="GO:0006144">
    <property type="term" value="P:purine nucleobase metabolic process"/>
    <property type="evidence" value="ECO:0007669"/>
    <property type="project" value="UniProtKB-KW"/>
</dbReference>
<dbReference type="CDD" id="cd05822">
    <property type="entry name" value="TLP_HIUase"/>
    <property type="match status" value="1"/>
</dbReference>
<dbReference type="NCBIfam" id="TIGR02962">
    <property type="entry name" value="hdxy_isourate"/>
    <property type="match status" value="1"/>
</dbReference>
<dbReference type="InterPro" id="IPR023418">
    <property type="entry name" value="Thyroxine_BS"/>
</dbReference>
<dbReference type="GO" id="GO:0033971">
    <property type="term" value="F:hydroxyisourate hydrolase activity"/>
    <property type="evidence" value="ECO:0007669"/>
    <property type="project" value="UniProtKB-EC"/>
</dbReference>
<keyword evidence="6 8" id="KW-0378">Hydrolase</keyword>
<comment type="caution">
    <text evidence="10">The sequence shown here is derived from an EMBL/GenBank/DDBJ whole genome shotgun (WGS) entry which is preliminary data.</text>
</comment>
<feature type="binding site" evidence="7">
    <location>
        <position position="7"/>
    </location>
    <ligand>
        <name>substrate</name>
    </ligand>
</feature>
<evidence type="ECO:0000256" key="6">
    <source>
        <dbReference type="ARBA" id="ARBA00022801"/>
    </source>
</evidence>
<dbReference type="Pfam" id="PF00576">
    <property type="entry name" value="Transthyretin"/>
    <property type="match status" value="1"/>
</dbReference>
<dbReference type="AlphaFoldDB" id="A0A927K646"/>
<keyword evidence="5 8" id="KW-0659">Purine metabolism</keyword>
<dbReference type="PANTHER" id="PTHR10395">
    <property type="entry name" value="URICASE AND TRANSTHYRETIN-RELATED"/>
    <property type="match status" value="1"/>
</dbReference>
<evidence type="ECO:0000256" key="3">
    <source>
        <dbReference type="ARBA" id="ARBA00009850"/>
    </source>
</evidence>
<keyword evidence="11" id="KW-1185">Reference proteome</keyword>